<name>I0UZH0_9PSEU</name>
<gene>
    <name evidence="1" type="ORF">SacxiDRAFT_1010</name>
</gene>
<dbReference type="Proteomes" id="UP000004691">
    <property type="component" value="Unassembled WGS sequence"/>
</dbReference>
<dbReference type="HOGENOM" id="CLU_1745777_0_0_11"/>
<protein>
    <submittedName>
        <fullName evidence="1">Uncharacterized protein</fullName>
    </submittedName>
</protein>
<dbReference type="EMBL" id="JH636049">
    <property type="protein sequence ID" value="EID53273.1"/>
    <property type="molecule type" value="Genomic_DNA"/>
</dbReference>
<reference evidence="1 2" key="1">
    <citation type="submission" date="2012-01" db="EMBL/GenBank/DDBJ databases">
        <title>Improved High-Quality Draft sequence of Saccharomonospora xinjiangensis XJ-54.</title>
        <authorList>
            <consortium name="US DOE Joint Genome Institute"/>
            <person name="Lucas S."/>
            <person name="Han J."/>
            <person name="Lapidus A."/>
            <person name="Cheng J.-F."/>
            <person name="Goodwin L."/>
            <person name="Pitluck S."/>
            <person name="Peters L."/>
            <person name="Mikhailova N."/>
            <person name="Teshima H."/>
            <person name="Detter J.C."/>
            <person name="Han C."/>
            <person name="Tapia R."/>
            <person name="Land M."/>
            <person name="Hauser L."/>
            <person name="Kyrpides N."/>
            <person name="Ivanova N."/>
            <person name="Pagani I."/>
            <person name="Brambilla E.-M."/>
            <person name="Klenk H.-P."/>
            <person name="Woyke T."/>
        </authorList>
    </citation>
    <scope>NUCLEOTIDE SEQUENCE [LARGE SCALE GENOMIC DNA]</scope>
    <source>
        <strain evidence="1 2">XJ-54</strain>
    </source>
</reference>
<dbReference type="PROSITE" id="PS51257">
    <property type="entry name" value="PROKAR_LIPOPROTEIN"/>
    <property type="match status" value="1"/>
</dbReference>
<proteinExistence type="predicted"/>
<dbReference type="eggNOG" id="ENOG50329SA">
    <property type="taxonomic scope" value="Bacteria"/>
</dbReference>
<dbReference type="AlphaFoldDB" id="I0UZH0"/>
<accession>I0UZH0</accession>
<keyword evidence="2" id="KW-1185">Reference proteome</keyword>
<organism evidence="1 2">
    <name type="scientific">Saccharomonospora xinjiangensis XJ-54</name>
    <dbReference type="NCBI Taxonomy" id="882086"/>
    <lineage>
        <taxon>Bacteria</taxon>
        <taxon>Bacillati</taxon>
        <taxon>Actinomycetota</taxon>
        <taxon>Actinomycetes</taxon>
        <taxon>Pseudonocardiales</taxon>
        <taxon>Pseudonocardiaceae</taxon>
        <taxon>Saccharomonospora</taxon>
    </lineage>
</organism>
<sequence>MRVVGLVFVLLATLIGCGSGEEGGSMEYDEKFAEQVRELRSSQKSTPLKDLVPGEWTTVHIIIGPHTEEWVEREVGAPLPESEYGFDTEGNILVFMRDREVVQMKGTTGRLMGEGHFSSEVVLRGTGSTIEIDDPTPPQPN</sequence>
<evidence type="ECO:0000313" key="1">
    <source>
        <dbReference type="EMBL" id="EID53273.1"/>
    </source>
</evidence>
<evidence type="ECO:0000313" key="2">
    <source>
        <dbReference type="Proteomes" id="UP000004691"/>
    </source>
</evidence>